<keyword evidence="11" id="KW-0863">Zinc-finger</keyword>
<gene>
    <name evidence="15" type="ORF">OPV22_000388</name>
</gene>
<dbReference type="GO" id="GO:0005634">
    <property type="term" value="C:nucleus"/>
    <property type="evidence" value="ECO:0007669"/>
    <property type="project" value="UniProtKB-SubCell"/>
</dbReference>
<evidence type="ECO:0000313" key="16">
    <source>
        <dbReference type="Proteomes" id="UP001222027"/>
    </source>
</evidence>
<evidence type="ECO:0000256" key="7">
    <source>
        <dbReference type="ARBA" id="ARBA00023136"/>
    </source>
</evidence>
<evidence type="ECO:0000313" key="15">
    <source>
        <dbReference type="EMBL" id="KAJ8509954.1"/>
    </source>
</evidence>
<feature type="compositionally biased region" description="Basic and acidic residues" evidence="12">
    <location>
        <begin position="188"/>
        <end position="201"/>
    </location>
</feature>
<comment type="caution">
    <text evidence="15">The sequence shown here is derived from an EMBL/GenBank/DDBJ whole genome shotgun (WGS) entry which is preliminary data.</text>
</comment>
<dbReference type="GO" id="GO:0016020">
    <property type="term" value="C:membrane"/>
    <property type="evidence" value="ECO:0007669"/>
    <property type="project" value="UniProtKB-SubCell"/>
</dbReference>
<evidence type="ECO:0000256" key="1">
    <source>
        <dbReference type="ARBA" id="ARBA00004123"/>
    </source>
</evidence>
<dbReference type="InterPro" id="IPR036093">
    <property type="entry name" value="NAC_dom_sf"/>
</dbReference>
<dbReference type="SMART" id="SM00184">
    <property type="entry name" value="RING"/>
    <property type="match status" value="1"/>
</dbReference>
<feature type="region of interest" description="Disordered" evidence="12">
    <location>
        <begin position="559"/>
        <end position="584"/>
    </location>
</feature>
<keyword evidence="10" id="KW-0539">Nucleus</keyword>
<dbReference type="AlphaFoldDB" id="A0AAV8RU79"/>
<keyword evidence="7" id="KW-0472">Membrane</keyword>
<comment type="subcellular location">
    <subcellularLocation>
        <location evidence="2">Membrane</location>
        <topology evidence="2">Single-pass membrane protein</topology>
    </subcellularLocation>
    <subcellularLocation>
        <location evidence="1">Nucleus</location>
    </subcellularLocation>
</comment>
<evidence type="ECO:0000256" key="11">
    <source>
        <dbReference type="PROSITE-ProRule" id="PRU00175"/>
    </source>
</evidence>
<evidence type="ECO:0000256" key="9">
    <source>
        <dbReference type="ARBA" id="ARBA00023163"/>
    </source>
</evidence>
<dbReference type="GO" id="GO:0006355">
    <property type="term" value="P:regulation of DNA-templated transcription"/>
    <property type="evidence" value="ECO:0007669"/>
    <property type="project" value="InterPro"/>
</dbReference>
<keyword evidence="11" id="KW-0479">Metal-binding</keyword>
<evidence type="ECO:0000256" key="12">
    <source>
        <dbReference type="SAM" id="MobiDB-lite"/>
    </source>
</evidence>
<dbReference type="PROSITE" id="PS50089">
    <property type="entry name" value="ZF_RING_2"/>
    <property type="match status" value="1"/>
</dbReference>
<evidence type="ECO:0000256" key="8">
    <source>
        <dbReference type="ARBA" id="ARBA00023159"/>
    </source>
</evidence>
<evidence type="ECO:0000256" key="5">
    <source>
        <dbReference type="ARBA" id="ARBA00023015"/>
    </source>
</evidence>
<dbReference type="InterPro" id="IPR003441">
    <property type="entry name" value="NAC-dom"/>
</dbReference>
<keyword evidence="6" id="KW-0238">DNA-binding</keyword>
<feature type="region of interest" description="Disordered" evidence="12">
    <location>
        <begin position="165"/>
        <end position="236"/>
    </location>
</feature>
<evidence type="ECO:0000256" key="2">
    <source>
        <dbReference type="ARBA" id="ARBA00004167"/>
    </source>
</evidence>
<dbReference type="GO" id="GO:0008270">
    <property type="term" value="F:zinc ion binding"/>
    <property type="evidence" value="ECO:0007669"/>
    <property type="project" value="UniProtKB-KW"/>
</dbReference>
<feature type="domain" description="RING-type" evidence="13">
    <location>
        <begin position="788"/>
        <end position="831"/>
    </location>
</feature>
<keyword evidence="5" id="KW-0805">Transcription regulation</keyword>
<dbReference type="Gene3D" id="2.170.150.80">
    <property type="entry name" value="NAC domain"/>
    <property type="match status" value="1"/>
</dbReference>
<evidence type="ECO:0008006" key="17">
    <source>
        <dbReference type="Google" id="ProtNLM"/>
    </source>
</evidence>
<accession>A0AAV8RU79</accession>
<proteinExistence type="predicted"/>
<reference evidence="15 16" key="1">
    <citation type="submission" date="2022-12" db="EMBL/GenBank/DDBJ databases">
        <title>Chromosome-scale assembly of the Ensete ventricosum genome.</title>
        <authorList>
            <person name="Dussert Y."/>
            <person name="Stocks J."/>
            <person name="Wendawek A."/>
            <person name="Woldeyes F."/>
            <person name="Nichols R.A."/>
            <person name="Borrell J.S."/>
        </authorList>
    </citation>
    <scope>NUCLEOTIDE SEQUENCE [LARGE SCALE GENOMIC DNA]</scope>
    <source>
        <strain evidence="16">cv. Maze</strain>
        <tissue evidence="15">Seeds</tissue>
    </source>
</reference>
<dbReference type="Proteomes" id="UP001222027">
    <property type="component" value="Unassembled WGS sequence"/>
</dbReference>
<keyword evidence="9" id="KW-0804">Transcription</keyword>
<feature type="compositionally biased region" description="Basic and acidic residues" evidence="12">
    <location>
        <begin position="218"/>
        <end position="236"/>
    </location>
</feature>
<dbReference type="PANTHER" id="PTHR31744">
    <property type="entry name" value="PROTEIN CUP-SHAPED COTYLEDON 2-RELATED"/>
    <property type="match status" value="1"/>
</dbReference>
<keyword evidence="3" id="KW-0812">Transmembrane</keyword>
<keyword evidence="16" id="KW-1185">Reference proteome</keyword>
<keyword evidence="8" id="KW-0010">Activator</keyword>
<sequence length="848" mass="93909">MILPGNLPVGFRFHPTDEELVSHYLRGKNTGRIKPHDDVIPEIDVCKCEPWDLPGKSLIQSDDPEWFFFAPRDRKYPNGLRSKRATEAGYWKATGKDRVIRSKATAAAAAAPIGMKKTLVFHRGRAPNGVRTNWIMHEYRTTEPEFEAGDQGGYVLYRLFKKPEENSSSSNIDEMEPGGFSPTTNKYSPDDTKYFPDDTQRETYAAEEIGTPQNHGSPKSDVHEESESLADPVEKQPDVSNKCLADMPNHSTNYSAHPDMSVCYLAPHDQEAQDGQKANNLQDVLDQLCDTRYQSIDYDNFPNISSPMLPYTDYPFFGDINNELFPVDNAEQDSLNDYLKAELNREGCSLIQSAACIQSSDWLCGTSNQSTNPAPQLNSEDASLPPYRGTGAGVYSVVPTSQSSHGLFNSMENTSNQETVASQSLQGLFNSTENTSNQETVASQSLQGLFDSTENTSNQETVAGHGNNFGEIGIEIRSRGLQLLPNPDDVSATQGTAARRIHLQSSVANMPLPSFDGEFNIRKCDHKTREATLKELQVCSDSRKESDMEKDKMHNVGTGTNFGTRQAHHPPMANKSAKRGTAAKGIRLRRGCKVKLLFNTKHKSSSCKSDEHVVAIMKAVVHAINITAEVRNILGPNFLDKLDKLLVHDRAPHSLDAYELSKPVLRKSTKPRIGHENTSSLRWPAAVVHFVDHIKLTVSMALFYLGLSSSYEDYFVFPLQLAVSMALFYLGLSSSYEDYFIFPLPVADPPSSLPLLLTPPSAIKARLPVVRFSSLGTSSLQGGDDATCAVCLGRLEARHEVRELGNCPHVFHKGCIDKWVDIGQVTCPLCRAQLLPTGRDAEDRWIGF</sequence>
<protein>
    <recommendedName>
        <fullName evidence="17">NAC domain-containing protein</fullName>
    </recommendedName>
</protein>
<dbReference type="Pfam" id="PF02365">
    <property type="entry name" value="NAM"/>
    <property type="match status" value="1"/>
</dbReference>
<evidence type="ECO:0000256" key="6">
    <source>
        <dbReference type="ARBA" id="ARBA00023125"/>
    </source>
</evidence>
<dbReference type="SUPFAM" id="SSF101941">
    <property type="entry name" value="NAC domain"/>
    <property type="match status" value="1"/>
</dbReference>
<feature type="domain" description="NAC" evidence="14">
    <location>
        <begin position="7"/>
        <end position="162"/>
    </location>
</feature>
<dbReference type="EMBL" id="JAQQAF010000001">
    <property type="protein sequence ID" value="KAJ8509954.1"/>
    <property type="molecule type" value="Genomic_DNA"/>
</dbReference>
<name>A0AAV8RU79_ENSVE</name>
<organism evidence="15 16">
    <name type="scientific">Ensete ventricosum</name>
    <name type="common">Abyssinian banana</name>
    <name type="synonym">Musa ensete</name>
    <dbReference type="NCBI Taxonomy" id="4639"/>
    <lineage>
        <taxon>Eukaryota</taxon>
        <taxon>Viridiplantae</taxon>
        <taxon>Streptophyta</taxon>
        <taxon>Embryophyta</taxon>
        <taxon>Tracheophyta</taxon>
        <taxon>Spermatophyta</taxon>
        <taxon>Magnoliopsida</taxon>
        <taxon>Liliopsida</taxon>
        <taxon>Zingiberales</taxon>
        <taxon>Musaceae</taxon>
        <taxon>Ensete</taxon>
    </lineage>
</organism>
<keyword evidence="4" id="KW-1133">Transmembrane helix</keyword>
<dbReference type="PROSITE" id="PS51005">
    <property type="entry name" value="NAC"/>
    <property type="match status" value="1"/>
</dbReference>
<dbReference type="PANTHER" id="PTHR31744:SF216">
    <property type="entry name" value="NAC TRANSCRIPTION FACTOR"/>
    <property type="match status" value="1"/>
</dbReference>
<evidence type="ECO:0000259" key="14">
    <source>
        <dbReference type="PROSITE" id="PS51005"/>
    </source>
</evidence>
<dbReference type="SUPFAM" id="SSF57850">
    <property type="entry name" value="RING/U-box"/>
    <property type="match status" value="1"/>
</dbReference>
<evidence type="ECO:0000259" key="13">
    <source>
        <dbReference type="PROSITE" id="PS50089"/>
    </source>
</evidence>
<dbReference type="InterPro" id="IPR013083">
    <property type="entry name" value="Znf_RING/FYVE/PHD"/>
</dbReference>
<evidence type="ECO:0000256" key="10">
    <source>
        <dbReference type="ARBA" id="ARBA00023242"/>
    </source>
</evidence>
<dbReference type="Gene3D" id="3.30.40.10">
    <property type="entry name" value="Zinc/RING finger domain, C3HC4 (zinc finger)"/>
    <property type="match status" value="1"/>
</dbReference>
<evidence type="ECO:0000256" key="4">
    <source>
        <dbReference type="ARBA" id="ARBA00022989"/>
    </source>
</evidence>
<keyword evidence="11" id="KW-0862">Zinc</keyword>
<dbReference type="InterPro" id="IPR001841">
    <property type="entry name" value="Znf_RING"/>
</dbReference>
<evidence type="ECO:0000256" key="3">
    <source>
        <dbReference type="ARBA" id="ARBA00022692"/>
    </source>
</evidence>
<dbReference type="Pfam" id="PF13639">
    <property type="entry name" value="zf-RING_2"/>
    <property type="match status" value="1"/>
</dbReference>
<dbReference type="GO" id="GO:0000976">
    <property type="term" value="F:transcription cis-regulatory region binding"/>
    <property type="evidence" value="ECO:0007669"/>
    <property type="project" value="UniProtKB-ARBA"/>
</dbReference>